<dbReference type="InterPro" id="IPR044898">
    <property type="entry name" value="CDI_dom_sf"/>
</dbReference>
<feature type="compositionally biased region" description="Low complexity" evidence="6">
    <location>
        <begin position="167"/>
        <end position="186"/>
    </location>
</feature>
<evidence type="ECO:0000256" key="2">
    <source>
        <dbReference type="ARBA" id="ARBA00006726"/>
    </source>
</evidence>
<comment type="subcellular location">
    <subcellularLocation>
        <location evidence="1">Nucleus</location>
    </subcellularLocation>
</comment>
<evidence type="ECO:0000313" key="9">
    <source>
        <dbReference type="Proteomes" id="UP001152747"/>
    </source>
</evidence>
<dbReference type="Pfam" id="PF02234">
    <property type="entry name" value="CDI"/>
    <property type="match status" value="1"/>
</dbReference>
<dbReference type="PANTHER" id="PTHR10265">
    <property type="entry name" value="CYCLIN-DEPENDENT KINASE INHIBITOR 1"/>
    <property type="match status" value="1"/>
</dbReference>
<keyword evidence="4" id="KW-0539">Nucleus</keyword>
<gene>
    <name evidence="8" type="ORF">CAMP_LOCUS6173</name>
</gene>
<dbReference type="PANTHER" id="PTHR10265:SF46">
    <property type="entry name" value="CYCLIN-DEPENDENT KINASE INHIBITOR 1"/>
    <property type="match status" value="1"/>
</dbReference>
<evidence type="ECO:0000256" key="6">
    <source>
        <dbReference type="SAM" id="MobiDB-lite"/>
    </source>
</evidence>
<evidence type="ECO:0000259" key="7">
    <source>
        <dbReference type="Pfam" id="PF02234"/>
    </source>
</evidence>
<dbReference type="Gene3D" id="4.10.365.10">
    <property type="entry name" value="p27"/>
    <property type="match status" value="1"/>
</dbReference>
<evidence type="ECO:0000256" key="4">
    <source>
        <dbReference type="ARBA" id="ARBA00023242"/>
    </source>
</evidence>
<protein>
    <recommendedName>
        <fullName evidence="7">Cyclin-dependent kinase inhibitor domain-containing protein</fullName>
    </recommendedName>
</protein>
<keyword evidence="9" id="KW-1185">Reference proteome</keyword>
<dbReference type="OrthoDB" id="6373236at2759"/>
<dbReference type="Proteomes" id="UP001152747">
    <property type="component" value="Unassembled WGS sequence"/>
</dbReference>
<comment type="caution">
    <text evidence="8">The sequence shown here is derived from an EMBL/GenBank/DDBJ whole genome shotgun (WGS) entry which is preliminary data.</text>
</comment>
<comment type="similarity">
    <text evidence="2">Belongs to the CDI family.</text>
</comment>
<keyword evidence="5" id="KW-0131">Cell cycle</keyword>
<reference evidence="8" key="1">
    <citation type="submission" date="2022-11" db="EMBL/GenBank/DDBJ databases">
        <authorList>
            <person name="Kikuchi T."/>
        </authorList>
    </citation>
    <scope>NUCLEOTIDE SEQUENCE</scope>
    <source>
        <strain evidence="8">PS1010</strain>
    </source>
</reference>
<evidence type="ECO:0000256" key="3">
    <source>
        <dbReference type="ARBA" id="ARBA00023013"/>
    </source>
</evidence>
<evidence type="ECO:0000313" key="8">
    <source>
        <dbReference type="EMBL" id="CAI5443536.1"/>
    </source>
</evidence>
<dbReference type="AlphaFoldDB" id="A0A9P1IE98"/>
<evidence type="ECO:0000256" key="1">
    <source>
        <dbReference type="ARBA" id="ARBA00004123"/>
    </source>
</evidence>
<keyword evidence="3" id="KW-0649">Protein kinase inhibitor</keyword>
<evidence type="ECO:0000256" key="5">
    <source>
        <dbReference type="ARBA" id="ARBA00023306"/>
    </source>
</evidence>
<dbReference type="InterPro" id="IPR003175">
    <property type="entry name" value="CDI_dom"/>
</dbReference>
<accession>A0A9P1IE98</accession>
<name>A0A9P1IE98_9PELO</name>
<proteinExistence type="inferred from homology"/>
<dbReference type="GO" id="GO:0005634">
    <property type="term" value="C:nucleus"/>
    <property type="evidence" value="ECO:0007669"/>
    <property type="project" value="UniProtKB-SubCell"/>
</dbReference>
<feature type="region of interest" description="Disordered" evidence="6">
    <location>
        <begin position="162"/>
        <end position="186"/>
    </location>
</feature>
<feature type="domain" description="Cyclin-dependent kinase inhibitor" evidence="7">
    <location>
        <begin position="20"/>
        <end position="54"/>
    </location>
</feature>
<dbReference type="EMBL" id="CANHGI010000002">
    <property type="protein sequence ID" value="CAI5443536.1"/>
    <property type="molecule type" value="Genomic_DNA"/>
</dbReference>
<organism evidence="8 9">
    <name type="scientific">Caenorhabditis angaria</name>
    <dbReference type="NCBI Taxonomy" id="860376"/>
    <lineage>
        <taxon>Eukaryota</taxon>
        <taxon>Metazoa</taxon>
        <taxon>Ecdysozoa</taxon>
        <taxon>Nematoda</taxon>
        <taxon>Chromadorea</taxon>
        <taxon>Rhabditida</taxon>
        <taxon>Rhabditina</taxon>
        <taxon>Rhabditomorpha</taxon>
        <taxon>Rhabditoidea</taxon>
        <taxon>Rhabditidae</taxon>
        <taxon>Peloderinae</taxon>
        <taxon>Caenorhabditis</taxon>
    </lineage>
</organism>
<dbReference type="GO" id="GO:0004861">
    <property type="term" value="F:cyclin-dependent protein serine/threonine kinase inhibitor activity"/>
    <property type="evidence" value="ECO:0007669"/>
    <property type="project" value="InterPro"/>
</dbReference>
<dbReference type="GO" id="GO:0051726">
    <property type="term" value="P:regulation of cell cycle"/>
    <property type="evidence" value="ECO:0007669"/>
    <property type="project" value="InterPro"/>
</dbReference>
<sequence length="186" mass="20619">MSASIKKSARRCLFTRPTLEQQASTREWLHSALEEVARRDSEKWGFDFKLGCPLIDEASTSTSGFVYEIVSESEVPQFYRSKSLSASSSGSSIGCSASPKLVDWSNEVSRSGEMNFNVSSCSESDLSMDFEPVPKSKRVSLTPKNNKKRQNKVTDYIPICRKKIARSPKSTSTSPKSTTHSTFPNA</sequence>